<evidence type="ECO:0000256" key="4">
    <source>
        <dbReference type="ARBA" id="ARBA00022692"/>
    </source>
</evidence>
<organism evidence="10 11">
    <name type="scientific">Clitoria ternatea</name>
    <name type="common">Butterfly pea</name>
    <dbReference type="NCBI Taxonomy" id="43366"/>
    <lineage>
        <taxon>Eukaryota</taxon>
        <taxon>Viridiplantae</taxon>
        <taxon>Streptophyta</taxon>
        <taxon>Embryophyta</taxon>
        <taxon>Tracheophyta</taxon>
        <taxon>Spermatophyta</taxon>
        <taxon>Magnoliopsida</taxon>
        <taxon>eudicotyledons</taxon>
        <taxon>Gunneridae</taxon>
        <taxon>Pentapetalae</taxon>
        <taxon>rosids</taxon>
        <taxon>fabids</taxon>
        <taxon>Fabales</taxon>
        <taxon>Fabaceae</taxon>
        <taxon>Papilionoideae</taxon>
        <taxon>50 kb inversion clade</taxon>
        <taxon>NPAAA clade</taxon>
        <taxon>indigoferoid/millettioid clade</taxon>
        <taxon>Phaseoleae</taxon>
        <taxon>Clitoria</taxon>
    </lineage>
</organism>
<dbReference type="InterPro" id="IPR002123">
    <property type="entry name" value="Plipid/glycerol_acylTrfase"/>
</dbReference>
<keyword evidence="11" id="KW-1185">Reference proteome</keyword>
<evidence type="ECO:0000259" key="9">
    <source>
        <dbReference type="SMART" id="SM00563"/>
    </source>
</evidence>
<evidence type="ECO:0000256" key="7">
    <source>
        <dbReference type="ARBA" id="ARBA00023315"/>
    </source>
</evidence>
<dbReference type="GO" id="GO:0010143">
    <property type="term" value="P:cutin biosynthetic process"/>
    <property type="evidence" value="ECO:0007669"/>
    <property type="project" value="TreeGrafter"/>
</dbReference>
<evidence type="ECO:0000256" key="5">
    <source>
        <dbReference type="ARBA" id="ARBA00022989"/>
    </source>
</evidence>
<keyword evidence="4 8" id="KW-0812">Transmembrane</keyword>
<dbReference type="Proteomes" id="UP001359559">
    <property type="component" value="Unassembled WGS sequence"/>
</dbReference>
<dbReference type="Pfam" id="PF23270">
    <property type="entry name" value="HAD_RAM2_N"/>
    <property type="match status" value="1"/>
</dbReference>
<evidence type="ECO:0000256" key="3">
    <source>
        <dbReference type="ARBA" id="ARBA00022679"/>
    </source>
</evidence>
<dbReference type="SMART" id="SM00563">
    <property type="entry name" value="PlsC"/>
    <property type="match status" value="1"/>
</dbReference>
<dbReference type="PANTHER" id="PTHR15486">
    <property type="entry name" value="ANCIENT UBIQUITOUS PROTEIN"/>
    <property type="match status" value="1"/>
</dbReference>
<keyword evidence="6 8" id="KW-0472">Membrane</keyword>
<evidence type="ECO:0000256" key="6">
    <source>
        <dbReference type="ARBA" id="ARBA00023136"/>
    </source>
</evidence>
<comment type="similarity">
    <text evidence="2">Belongs to the GPAT/DAPAT family.</text>
</comment>
<dbReference type="SUPFAM" id="SSF69593">
    <property type="entry name" value="Glycerol-3-phosphate (1)-acyltransferase"/>
    <property type="match status" value="1"/>
</dbReference>
<proteinExistence type="inferred from homology"/>
<dbReference type="PANTHER" id="PTHR15486:SF62">
    <property type="entry name" value="GLYCEROL-3-PHOSPHATE ACYLTRANSFERASE 2-RELATED"/>
    <property type="match status" value="1"/>
</dbReference>
<comment type="caution">
    <text evidence="10">The sequence shown here is derived from an EMBL/GenBank/DDBJ whole genome shotgun (WGS) entry which is preliminary data.</text>
</comment>
<evidence type="ECO:0000256" key="2">
    <source>
        <dbReference type="ARBA" id="ARBA00007937"/>
    </source>
</evidence>
<dbReference type="Pfam" id="PF01553">
    <property type="entry name" value="Acyltransferase"/>
    <property type="match status" value="1"/>
</dbReference>
<reference evidence="10 11" key="1">
    <citation type="submission" date="2024-01" db="EMBL/GenBank/DDBJ databases">
        <title>The genomes of 5 underutilized Papilionoideae crops provide insights into root nodulation and disease resistance.</title>
        <authorList>
            <person name="Yuan L."/>
        </authorList>
    </citation>
    <scope>NUCLEOTIDE SEQUENCE [LARGE SCALE GENOMIC DNA]</scope>
    <source>
        <strain evidence="10">LY-2023</strain>
        <tissue evidence="10">Leaf</tissue>
    </source>
</reference>
<protein>
    <recommendedName>
        <fullName evidence="9">Phospholipid/glycerol acyltransferase domain-containing protein</fullName>
    </recommendedName>
</protein>
<keyword evidence="5 8" id="KW-1133">Transmembrane helix</keyword>
<accession>A0AAN9P4I0</accession>
<dbReference type="AlphaFoldDB" id="A0AAN9P4I0"/>
<evidence type="ECO:0000256" key="1">
    <source>
        <dbReference type="ARBA" id="ARBA00004141"/>
    </source>
</evidence>
<feature type="transmembrane region" description="Helical" evidence="8">
    <location>
        <begin position="6"/>
        <end position="24"/>
    </location>
</feature>
<keyword evidence="7" id="KW-0012">Acyltransferase</keyword>
<dbReference type="GO" id="GO:0090447">
    <property type="term" value="F:glycerol-3-phosphate 2-O-acyltransferase activity"/>
    <property type="evidence" value="ECO:0007669"/>
    <property type="project" value="TreeGrafter"/>
</dbReference>
<dbReference type="InterPro" id="IPR056462">
    <property type="entry name" value="HAD_RAM2/GPAT1-8"/>
</dbReference>
<sequence>MARMVMMSTFLFKSLFIFWYRFFFRPLRGLRRSTSNVITTTFAIATHKYPSILNRSDLNEHTIVFDVEGTLLKSSSMFPYLMLVAFEAGGFLRAMVLLLIYPFVWLVGDEMGLRIMVMVCFFGVKVESFRVGRAVLPKLFLEDVGLEMFEVINRGSKKVGLSKLPRVMVESFLKEYLEIDFVVGRELKVWNGFFVGLMEETNITNMHHALEIVREGKGNFSHVIGISGFHKDHHHNSLFSPCKEIYMVAEADKKNWQNLAKDKYPKPLIFHDGRLALRPTPLTTLALLMWAPFGFTLALFRAIVGLTLPQNIIKPIFAFTGFRLTTSMPTTSNKPKAHNLYVCNHRTLFDPLYITFILGKELVAVIYSLSRISEILAPMKTVRLTRNRHDDAKKMKDLLKQSDIVVCPEGTTCREPYLLRFSPLFSELCHEIVPVAIDSHVTMFHGTTAGGRKFLDPLFFFMNPYPYYNVKVLEKVSPSISLANHDDEDARFEVANHVQTQIGKALGFQCTKLTRKDKYLVLAGNEGVISTTKSGES</sequence>
<keyword evidence="3" id="KW-0808">Transferase</keyword>
<dbReference type="GO" id="GO:0016020">
    <property type="term" value="C:membrane"/>
    <property type="evidence" value="ECO:0007669"/>
    <property type="project" value="UniProtKB-SubCell"/>
</dbReference>
<name>A0AAN9P4I0_CLITE</name>
<comment type="subcellular location">
    <subcellularLocation>
        <location evidence="1">Membrane</location>
        <topology evidence="1">Multi-pass membrane protein</topology>
    </subcellularLocation>
</comment>
<feature type="domain" description="Phospholipid/glycerol acyltransferase" evidence="9">
    <location>
        <begin position="339"/>
        <end position="440"/>
    </location>
</feature>
<evidence type="ECO:0000313" key="11">
    <source>
        <dbReference type="Proteomes" id="UP001359559"/>
    </source>
</evidence>
<feature type="transmembrane region" description="Helical" evidence="8">
    <location>
        <begin position="80"/>
        <end position="105"/>
    </location>
</feature>
<dbReference type="EMBL" id="JAYKXN010000005">
    <property type="protein sequence ID" value="KAK7284554.1"/>
    <property type="molecule type" value="Genomic_DNA"/>
</dbReference>
<evidence type="ECO:0000313" key="10">
    <source>
        <dbReference type="EMBL" id="KAK7284554.1"/>
    </source>
</evidence>
<gene>
    <name evidence="10" type="ORF">RJT34_19301</name>
</gene>
<evidence type="ECO:0000256" key="8">
    <source>
        <dbReference type="SAM" id="Phobius"/>
    </source>
</evidence>
<dbReference type="GO" id="GO:0016791">
    <property type="term" value="F:phosphatase activity"/>
    <property type="evidence" value="ECO:0007669"/>
    <property type="project" value="TreeGrafter"/>
</dbReference>